<protein>
    <recommendedName>
        <fullName evidence="1">Metallo-beta-lactamase domain-containing protein</fullName>
    </recommendedName>
</protein>
<evidence type="ECO:0000259" key="1">
    <source>
        <dbReference type="Pfam" id="PF12706"/>
    </source>
</evidence>
<evidence type="ECO:0000313" key="3">
    <source>
        <dbReference type="Proteomes" id="UP000016587"/>
    </source>
</evidence>
<feature type="domain" description="Metallo-beta-lactamase" evidence="1">
    <location>
        <begin position="39"/>
        <end position="204"/>
    </location>
</feature>
<dbReference type="Proteomes" id="UP000016587">
    <property type="component" value="Chromosome"/>
</dbReference>
<reference evidence="2 3" key="1">
    <citation type="journal article" date="2013" name="J. Bacteriol.">
        <title>Roles of HynAB and Ech, the only two hydrogenases found in the model sulfate reducer Desulfovibrio gigas.</title>
        <authorList>
            <person name="Morais-Silva F.O."/>
            <person name="Santos C.I."/>
            <person name="Rodrigues R."/>
            <person name="Pereira I.A."/>
            <person name="Rodrigues-Pousada C."/>
        </authorList>
    </citation>
    <scope>NUCLEOTIDE SEQUENCE [LARGE SCALE GENOMIC DNA]</scope>
    <source>
        <strain evidence="3">ATCC 19364 / DSM 1382 / NCIMB 9332 / VKM B-1759</strain>
    </source>
</reference>
<keyword evidence="3" id="KW-1185">Reference proteome</keyword>
<dbReference type="HOGENOM" id="CLU_061731_0_0_7"/>
<dbReference type="KEGG" id="dgg:DGI_2575"/>
<dbReference type="InterPro" id="IPR001279">
    <property type="entry name" value="Metallo-B-lactamas"/>
</dbReference>
<dbReference type="STRING" id="1121448.DGI_2575"/>
<dbReference type="eggNOG" id="COG2220">
    <property type="taxonomic scope" value="Bacteria"/>
</dbReference>
<dbReference type="AlphaFoldDB" id="T2GEG7"/>
<dbReference type="Gene3D" id="3.60.15.10">
    <property type="entry name" value="Ribonuclease Z/Hydroxyacylglutathione hydrolase-like"/>
    <property type="match status" value="1"/>
</dbReference>
<dbReference type="PANTHER" id="PTHR43546">
    <property type="entry name" value="UPF0173 METAL-DEPENDENT HYDROLASE MJ1163-RELATED"/>
    <property type="match status" value="1"/>
</dbReference>
<gene>
    <name evidence="2" type="ORF">DGI_2575</name>
</gene>
<proteinExistence type="predicted"/>
<organism evidence="2 3">
    <name type="scientific">Megalodesulfovibrio gigas (strain ATCC 19364 / DSM 1382 / NCIMB 9332 / VKM B-1759)</name>
    <name type="common">Desulfovibrio gigas</name>
    <dbReference type="NCBI Taxonomy" id="1121448"/>
    <lineage>
        <taxon>Bacteria</taxon>
        <taxon>Pseudomonadati</taxon>
        <taxon>Thermodesulfobacteriota</taxon>
        <taxon>Desulfovibrionia</taxon>
        <taxon>Desulfovibrionales</taxon>
        <taxon>Desulfovibrionaceae</taxon>
        <taxon>Megalodesulfovibrio</taxon>
    </lineage>
</organism>
<dbReference type="RefSeq" id="WP_021761310.1">
    <property type="nucleotide sequence ID" value="NC_022444.1"/>
</dbReference>
<dbReference type="Pfam" id="PF12706">
    <property type="entry name" value="Lactamase_B_2"/>
    <property type="match status" value="1"/>
</dbReference>
<accession>T2GEG7</accession>
<dbReference type="SUPFAM" id="SSF56281">
    <property type="entry name" value="Metallo-hydrolase/oxidoreductase"/>
    <property type="match status" value="1"/>
</dbReference>
<dbReference type="InterPro" id="IPR036866">
    <property type="entry name" value="RibonucZ/Hydroxyglut_hydro"/>
</dbReference>
<reference evidence="3" key="2">
    <citation type="submission" date="2013-07" db="EMBL/GenBank/DDBJ databases">
        <authorList>
            <person name="Morais-Silva F.O."/>
            <person name="Rezende A.M."/>
            <person name="Pimentel C."/>
            <person name="Resende D.M."/>
            <person name="Santos C.I."/>
            <person name="Clemente C."/>
            <person name="de Oliveira L.M."/>
            <person name="da Silva S.M."/>
            <person name="Costa D.A."/>
            <person name="Varela-Raposo A."/>
            <person name="Horacio E.C.A."/>
            <person name="Matos M."/>
            <person name="Flores O."/>
            <person name="Ruiz J.C."/>
            <person name="Rodrigues-Pousada C."/>
        </authorList>
    </citation>
    <scope>NUCLEOTIDE SEQUENCE [LARGE SCALE GENOMIC DNA]</scope>
    <source>
        <strain evidence="3">ATCC 19364 / DSM 1382 / NCIMB 9332 / VKM B-1759</strain>
    </source>
</reference>
<sequence length="244" mass="27581">MKITYFVHDCFALEWGDRVFLFDYPEPRFHPPVMQELVRRTVADRQCIFCISHSHPDHCSEEVLALGRLCRQATYIVADDVPEMLPAFDPAVLPGCHVLEPEQTAVIEEMTVQTLESTDLGVGYLLTWQGRRVWFGGDVAHWDWPLLDAASRHFARQHFDAVLAALAAQPLHLAFANADPRLENFSGALALLKEANPAYFVPMHAFGDPRRLRLFQDAARGEGGRTADTCFCYEQPGDVWTIPD</sequence>
<dbReference type="EMBL" id="CP006585">
    <property type="protein sequence ID" value="AGW14307.1"/>
    <property type="molecule type" value="Genomic_DNA"/>
</dbReference>
<dbReference type="InterPro" id="IPR050114">
    <property type="entry name" value="UPF0173_UPF0282_UlaG_hydrolase"/>
</dbReference>
<dbReference type="OrthoDB" id="36975at2"/>
<name>T2GEG7_MEGG1</name>
<dbReference type="PATRIC" id="fig|1121448.10.peg.2523"/>
<evidence type="ECO:0000313" key="2">
    <source>
        <dbReference type="EMBL" id="AGW14307.1"/>
    </source>
</evidence>